<dbReference type="Pfam" id="PF02021">
    <property type="entry name" value="UPF0102"/>
    <property type="match status" value="1"/>
</dbReference>
<dbReference type="NCBIfam" id="NF009150">
    <property type="entry name" value="PRK12497.1-3"/>
    <property type="match status" value="1"/>
</dbReference>
<dbReference type="Proteomes" id="UP000076625">
    <property type="component" value="Unassembled WGS sequence"/>
</dbReference>
<evidence type="ECO:0000313" key="4">
    <source>
        <dbReference type="Proteomes" id="UP000076625"/>
    </source>
</evidence>
<dbReference type="AlphaFoldDB" id="A0A163D096"/>
<dbReference type="SUPFAM" id="SSF52980">
    <property type="entry name" value="Restriction endonuclease-like"/>
    <property type="match status" value="1"/>
</dbReference>
<comment type="caution">
    <text evidence="3">The sequence shown here is derived from an EMBL/GenBank/DDBJ whole genome shotgun (WGS) entry which is preliminary data.</text>
</comment>
<organism evidence="3 4">
    <name type="scientific">Crenobacter luteus</name>
    <dbReference type="NCBI Taxonomy" id="1452487"/>
    <lineage>
        <taxon>Bacteria</taxon>
        <taxon>Pseudomonadati</taxon>
        <taxon>Pseudomonadota</taxon>
        <taxon>Betaproteobacteria</taxon>
        <taxon>Neisseriales</taxon>
        <taxon>Neisseriaceae</taxon>
        <taxon>Crenobacter</taxon>
    </lineage>
</organism>
<accession>A0A163D096</accession>
<dbReference type="PANTHER" id="PTHR34039:SF1">
    <property type="entry name" value="UPF0102 PROTEIN YRAN"/>
    <property type="match status" value="1"/>
</dbReference>
<dbReference type="InterPro" id="IPR011335">
    <property type="entry name" value="Restrct_endonuc-II-like"/>
</dbReference>
<evidence type="ECO:0000256" key="1">
    <source>
        <dbReference type="ARBA" id="ARBA00006738"/>
    </source>
</evidence>
<gene>
    <name evidence="3" type="ORF">AVW16_08550</name>
</gene>
<keyword evidence="4" id="KW-1185">Reference proteome</keyword>
<dbReference type="InterPro" id="IPR003509">
    <property type="entry name" value="UPF0102_YraN-like"/>
</dbReference>
<reference evidence="4" key="1">
    <citation type="submission" date="2016-01" db="EMBL/GenBank/DDBJ databases">
        <title>Draft genome of Chromobacterium sp. F49.</title>
        <authorList>
            <person name="Hong K.W."/>
        </authorList>
    </citation>
    <scope>NUCLEOTIDE SEQUENCE [LARGE SCALE GENOMIC DNA]</scope>
    <source>
        <strain evidence="4">CN10</strain>
    </source>
</reference>
<dbReference type="NCBIfam" id="TIGR00252">
    <property type="entry name" value="YraN family protein"/>
    <property type="match status" value="1"/>
</dbReference>
<comment type="similarity">
    <text evidence="1 2">Belongs to the UPF0102 family.</text>
</comment>
<dbReference type="HAMAP" id="MF_00048">
    <property type="entry name" value="UPF0102"/>
    <property type="match status" value="1"/>
</dbReference>
<evidence type="ECO:0000313" key="3">
    <source>
        <dbReference type="EMBL" id="KZE33576.1"/>
    </source>
</evidence>
<dbReference type="InterPro" id="IPR011856">
    <property type="entry name" value="tRNA_endonuc-like_dom_sf"/>
</dbReference>
<protein>
    <recommendedName>
        <fullName evidence="2">UPF0102 protein AVW16_08550</fullName>
    </recommendedName>
</protein>
<dbReference type="RefSeq" id="WP_066610996.1">
    <property type="nucleotide sequence ID" value="NZ_LQQU01000013.1"/>
</dbReference>
<proteinExistence type="inferred from homology"/>
<dbReference type="EMBL" id="LQQU01000013">
    <property type="protein sequence ID" value="KZE33576.1"/>
    <property type="molecule type" value="Genomic_DNA"/>
</dbReference>
<sequence>MKANARGRPYEDAAVALLTRAGLTLCARNWHCRGGEIDLVMRDGATWVFVEVRQRRSAAFGGALESINESKCRKLRHAAAVFLMDHGIDAPCRIDAVLFEGDAPPKWLKNIVA</sequence>
<dbReference type="PANTHER" id="PTHR34039">
    <property type="entry name" value="UPF0102 PROTEIN YRAN"/>
    <property type="match status" value="1"/>
</dbReference>
<name>A0A163D096_9NEIS</name>
<dbReference type="GO" id="GO:0003676">
    <property type="term" value="F:nucleic acid binding"/>
    <property type="evidence" value="ECO:0007669"/>
    <property type="project" value="InterPro"/>
</dbReference>
<evidence type="ECO:0000256" key="2">
    <source>
        <dbReference type="HAMAP-Rule" id="MF_00048"/>
    </source>
</evidence>
<dbReference type="Gene3D" id="3.40.1350.10">
    <property type="match status" value="1"/>
</dbReference>
<dbReference type="STRING" id="1452487.AVW16_08550"/>